<dbReference type="Proteomes" id="UP000230821">
    <property type="component" value="Unassembled WGS sequence"/>
</dbReference>
<gene>
    <name evidence="1" type="ORF">CSA56_09955</name>
</gene>
<dbReference type="PROSITE" id="PS51257">
    <property type="entry name" value="PROKAR_LIPOPROTEIN"/>
    <property type="match status" value="1"/>
</dbReference>
<reference evidence="1 2" key="1">
    <citation type="submission" date="2017-10" db="EMBL/GenBank/DDBJ databases">
        <title>Novel microbial diversity and functional potential in the marine mammal oral microbiome.</title>
        <authorList>
            <person name="Dudek N.K."/>
            <person name="Sun C.L."/>
            <person name="Burstein D."/>
            <person name="Kantor R.S."/>
            <person name="Aliaga Goltsman D.S."/>
            <person name="Bik E.M."/>
            <person name="Thomas B.C."/>
            <person name="Banfield J.F."/>
            <person name="Relman D.A."/>
        </authorList>
    </citation>
    <scope>NUCLEOTIDE SEQUENCE [LARGE SCALE GENOMIC DNA]</scope>
    <source>
        <strain evidence="1">DOLJORAL78_47_16</strain>
    </source>
</reference>
<evidence type="ECO:0000313" key="2">
    <source>
        <dbReference type="Proteomes" id="UP000230821"/>
    </source>
</evidence>
<proteinExistence type="predicted"/>
<dbReference type="AlphaFoldDB" id="A0A2G6KDQ4"/>
<sequence>MKRIAIMAVFLLLLIPWIVGCTSTSDEQKEFDFTGTFGITISKKGEISRTDTFVLTQDEELVVGKYAHLEYVSENRLETFYDVIGDILTPDTAEIRLTLLQAFPPESEPEKEMTLKIILQENGEILHVNEWNLDVPRME</sequence>
<organism evidence="1 2">
    <name type="scientific">candidate division KSB3 bacterium</name>
    <dbReference type="NCBI Taxonomy" id="2044937"/>
    <lineage>
        <taxon>Bacteria</taxon>
        <taxon>candidate division KSB3</taxon>
    </lineage>
</organism>
<evidence type="ECO:0000313" key="1">
    <source>
        <dbReference type="EMBL" id="PIE33826.1"/>
    </source>
</evidence>
<dbReference type="EMBL" id="PDSK01000094">
    <property type="protein sequence ID" value="PIE33826.1"/>
    <property type="molecule type" value="Genomic_DNA"/>
</dbReference>
<accession>A0A2G6KDQ4</accession>
<name>A0A2G6KDQ4_9BACT</name>
<comment type="caution">
    <text evidence="1">The sequence shown here is derived from an EMBL/GenBank/DDBJ whole genome shotgun (WGS) entry which is preliminary data.</text>
</comment>
<protein>
    <submittedName>
        <fullName evidence="1">Uncharacterized protein</fullName>
    </submittedName>
</protein>